<organism evidence="2 3">
    <name type="scientific">Streptomyces luteosporeus</name>
    <dbReference type="NCBI Taxonomy" id="173856"/>
    <lineage>
        <taxon>Bacteria</taxon>
        <taxon>Bacillati</taxon>
        <taxon>Actinomycetota</taxon>
        <taxon>Actinomycetes</taxon>
        <taxon>Kitasatosporales</taxon>
        <taxon>Streptomycetaceae</taxon>
        <taxon>Streptomyces</taxon>
    </lineage>
</organism>
<reference evidence="2 3" key="1">
    <citation type="journal article" date="2019" name="Int. J. Syst. Evol. Microbiol.">
        <title>The Global Catalogue of Microorganisms (GCM) 10K type strain sequencing project: providing services to taxonomists for standard genome sequencing and annotation.</title>
        <authorList>
            <consortium name="The Broad Institute Genomics Platform"/>
            <consortium name="The Broad Institute Genome Sequencing Center for Infectious Disease"/>
            <person name="Wu L."/>
            <person name="Ma J."/>
        </authorList>
    </citation>
    <scope>NUCLEOTIDE SEQUENCE [LARGE SCALE GENOMIC DNA]</scope>
    <source>
        <strain evidence="2 3">JCM 4542</strain>
    </source>
</reference>
<gene>
    <name evidence="2" type="ORF">GCM10010315_47190</name>
</gene>
<feature type="transmembrane region" description="Helical" evidence="1">
    <location>
        <begin position="75"/>
        <end position="108"/>
    </location>
</feature>
<accession>A0ABN3U1D9</accession>
<keyword evidence="1" id="KW-0812">Transmembrane</keyword>
<comment type="caution">
    <text evidence="2">The sequence shown here is derived from an EMBL/GenBank/DDBJ whole genome shotgun (WGS) entry which is preliminary data.</text>
</comment>
<dbReference type="RefSeq" id="WP_344437589.1">
    <property type="nucleotide sequence ID" value="NZ_BAAASL010000019.1"/>
</dbReference>
<evidence type="ECO:0000313" key="3">
    <source>
        <dbReference type="Proteomes" id="UP001500886"/>
    </source>
</evidence>
<dbReference type="InterPro" id="IPR046096">
    <property type="entry name" value="DUF6114"/>
</dbReference>
<proteinExistence type="predicted"/>
<keyword evidence="1" id="KW-1133">Transmembrane helix</keyword>
<feature type="transmembrane region" description="Helical" evidence="1">
    <location>
        <begin position="36"/>
        <end position="63"/>
    </location>
</feature>
<keyword evidence="3" id="KW-1185">Reference proteome</keyword>
<dbReference type="Proteomes" id="UP001500886">
    <property type="component" value="Unassembled WGS sequence"/>
</dbReference>
<protein>
    <recommendedName>
        <fullName evidence="4">MFS transporter</fullName>
    </recommendedName>
</protein>
<evidence type="ECO:0000256" key="1">
    <source>
        <dbReference type="SAM" id="Phobius"/>
    </source>
</evidence>
<evidence type="ECO:0008006" key="4">
    <source>
        <dbReference type="Google" id="ProtNLM"/>
    </source>
</evidence>
<evidence type="ECO:0000313" key="2">
    <source>
        <dbReference type="EMBL" id="GAA2722294.1"/>
    </source>
</evidence>
<name>A0ABN3U1D9_9ACTN</name>
<dbReference type="EMBL" id="BAAASL010000019">
    <property type="protein sequence ID" value="GAA2722294.1"/>
    <property type="molecule type" value="Genomic_DNA"/>
</dbReference>
<keyword evidence="1" id="KW-0472">Membrane</keyword>
<dbReference type="Pfam" id="PF19609">
    <property type="entry name" value="DUF6114"/>
    <property type="match status" value="1"/>
</dbReference>
<sequence>MLLSRRWRRTRPFWAAVLLVLAGAELALAPLAPWSVLIGLGLGGIAALGIGAALVVAGVFLLLRPQMRHYVGLHAVILSVVSFAASNLGGFGAGMLLGIAGGAMAFAWRPVRAGAPPAPGPGPAAGESPSRALAVALPLVLLATALPARAPQRTGPVPAGAVPPTVTTTRFAPSGFTLASVERLPTAAGPRKVMVLRMRAASLRDYRLLTHDGGPELALDVRELRLRGDVTLYVTDFSGCVQGLLCLSFSADALPVPPVVPPFVFMTDVRARQALITSDVIDADGLRIAPEHATGALPPGS</sequence>